<dbReference type="STRING" id="153721.MYP_1694"/>
<gene>
    <name evidence="1" type="ORF">MYP_1694</name>
</gene>
<keyword evidence="2" id="KW-1185">Reference proteome</keyword>
<protein>
    <submittedName>
        <fullName evidence="1">Uncharacterized protein</fullName>
    </submittedName>
</protein>
<dbReference type="AlphaFoldDB" id="A0A098LC04"/>
<proteinExistence type="predicted"/>
<accession>A0A098LC04</accession>
<dbReference type="EMBL" id="BBLT01000003">
    <property type="protein sequence ID" value="GAL84466.1"/>
    <property type="molecule type" value="Genomic_DNA"/>
</dbReference>
<dbReference type="Gene3D" id="2.60.120.10">
    <property type="entry name" value="Jelly Rolls"/>
    <property type="match status" value="1"/>
</dbReference>
<sequence>MLGVKGINHVMKSGDIITLEGDVPHDLTAKENSIARLSLSKHDKVERLKDLIEQ</sequence>
<name>A0A098LC04_9BACT</name>
<dbReference type="InterPro" id="IPR014710">
    <property type="entry name" value="RmlC-like_jellyroll"/>
</dbReference>
<organism evidence="1 2">
    <name type="scientific">Sporocytophaga myxococcoides</name>
    <dbReference type="NCBI Taxonomy" id="153721"/>
    <lineage>
        <taxon>Bacteria</taxon>
        <taxon>Pseudomonadati</taxon>
        <taxon>Bacteroidota</taxon>
        <taxon>Cytophagia</taxon>
        <taxon>Cytophagales</taxon>
        <taxon>Cytophagaceae</taxon>
        <taxon>Sporocytophaga</taxon>
    </lineage>
</organism>
<dbReference type="Proteomes" id="UP000030185">
    <property type="component" value="Unassembled WGS sequence"/>
</dbReference>
<reference evidence="1 2" key="1">
    <citation type="submission" date="2014-09" db="EMBL/GenBank/DDBJ databases">
        <title>Sporocytophaga myxococcoides PG-01 genome sequencing.</title>
        <authorList>
            <person name="Liu L."/>
            <person name="Gao P.J."/>
            <person name="Chen G.J."/>
            <person name="Wang L.S."/>
        </authorList>
    </citation>
    <scope>NUCLEOTIDE SEQUENCE [LARGE SCALE GENOMIC DNA]</scope>
    <source>
        <strain evidence="1 2">PG-01</strain>
    </source>
</reference>
<comment type="caution">
    <text evidence="1">The sequence shown here is derived from an EMBL/GenBank/DDBJ whole genome shotgun (WGS) entry which is preliminary data.</text>
</comment>
<evidence type="ECO:0000313" key="2">
    <source>
        <dbReference type="Proteomes" id="UP000030185"/>
    </source>
</evidence>
<evidence type="ECO:0000313" key="1">
    <source>
        <dbReference type="EMBL" id="GAL84466.1"/>
    </source>
</evidence>